<dbReference type="InterPro" id="IPR051009">
    <property type="entry name" value="PRM"/>
</dbReference>
<feature type="region of interest" description="Disordered" evidence="1">
    <location>
        <begin position="348"/>
        <end position="380"/>
    </location>
</feature>
<keyword evidence="2" id="KW-0812">Transmembrane</keyword>
<evidence type="ECO:0000256" key="2">
    <source>
        <dbReference type="SAM" id="Phobius"/>
    </source>
</evidence>
<feature type="region of interest" description="Disordered" evidence="1">
    <location>
        <begin position="25"/>
        <end position="55"/>
    </location>
</feature>
<dbReference type="AlphaFoldDB" id="A0A1D2VJL1"/>
<evidence type="ECO:0000313" key="3">
    <source>
        <dbReference type="EMBL" id="ODV61814.1"/>
    </source>
</evidence>
<dbReference type="EMBL" id="KV454478">
    <property type="protein sequence ID" value="ODV61814.1"/>
    <property type="molecule type" value="Genomic_DNA"/>
</dbReference>
<name>A0A1D2VJL1_9ASCO</name>
<dbReference type="OrthoDB" id="4065319at2759"/>
<organism evidence="3 4">
    <name type="scientific">Ascoidea rubescens DSM 1968</name>
    <dbReference type="NCBI Taxonomy" id="1344418"/>
    <lineage>
        <taxon>Eukaryota</taxon>
        <taxon>Fungi</taxon>
        <taxon>Dikarya</taxon>
        <taxon>Ascomycota</taxon>
        <taxon>Saccharomycotina</taxon>
        <taxon>Saccharomycetes</taxon>
        <taxon>Ascoideaceae</taxon>
        <taxon>Ascoidea</taxon>
    </lineage>
</organism>
<dbReference type="RefSeq" id="XP_020048121.1">
    <property type="nucleotide sequence ID" value="XM_020192926.1"/>
</dbReference>
<dbReference type="GO" id="GO:0000324">
    <property type="term" value="C:fungal-type vacuole"/>
    <property type="evidence" value="ECO:0007669"/>
    <property type="project" value="TreeGrafter"/>
</dbReference>
<reference evidence="4" key="1">
    <citation type="submission" date="2016-05" db="EMBL/GenBank/DDBJ databases">
        <title>Comparative genomics of biotechnologically important yeasts.</title>
        <authorList>
            <consortium name="DOE Joint Genome Institute"/>
            <person name="Riley R."/>
            <person name="Haridas S."/>
            <person name="Wolfe K.H."/>
            <person name="Lopes M.R."/>
            <person name="Hittinger C.T."/>
            <person name="Goker M."/>
            <person name="Salamov A."/>
            <person name="Wisecaver J."/>
            <person name="Long T.M."/>
            <person name="Aerts A.L."/>
            <person name="Barry K."/>
            <person name="Choi C."/>
            <person name="Clum A."/>
            <person name="Coughlan A.Y."/>
            <person name="Deshpande S."/>
            <person name="Douglass A.P."/>
            <person name="Hanson S.J."/>
            <person name="Klenk H.-P."/>
            <person name="Labutti K."/>
            <person name="Lapidus A."/>
            <person name="Lindquist E."/>
            <person name="Lipzen A."/>
            <person name="Meier-Kolthoff J.P."/>
            <person name="Ohm R.A."/>
            <person name="Otillar R.P."/>
            <person name="Pangilinan J."/>
            <person name="Peng Y."/>
            <person name="Rokas A."/>
            <person name="Rosa C.A."/>
            <person name="Scheuner C."/>
            <person name="Sibirny A.A."/>
            <person name="Slot J.C."/>
            <person name="Stielow J.B."/>
            <person name="Sun H."/>
            <person name="Kurtzman C.P."/>
            <person name="Blackwell M."/>
            <person name="Grigoriev I.V."/>
            <person name="Jeffries T.W."/>
        </authorList>
    </citation>
    <scope>NUCLEOTIDE SEQUENCE [LARGE SCALE GENOMIC DNA]</scope>
    <source>
        <strain evidence="4">DSM 1968</strain>
    </source>
</reference>
<dbReference type="Proteomes" id="UP000095038">
    <property type="component" value="Unassembled WGS sequence"/>
</dbReference>
<protein>
    <recommendedName>
        <fullName evidence="5">Vacuolar membrane protein</fullName>
    </recommendedName>
</protein>
<dbReference type="GeneID" id="30966562"/>
<sequence>MATELLGFDLDSPLFQLRQRHPRHLLRKRETADSAENTANAEANPTTTLDDSNITTDAQGADSTGFVQAISDTTSDSPNLSTSNLPTLSTVSIPSAVVTIPSSNDNPFILRSNNPSGMAFIVVGIIMAVFAFIVFVYFLINIYIANRLVKENSKFMAKNDPESSKLLMDSNNNLSHNNLSSNNLNTNNRSSFDYSIINHDNSLNDLSNSNPSIPQRLSVIPDPSNNDHRKSSKSMFISPTADILNQSKYKKSVDYENSLTIPGTISRTASYSNLSSVLNPFNRNTTGGSNATSTYFAQINSLNDSNNFHNNDPSNPNNYQFDSPISPNEQFASRSNSYTNLSYNTLQLPKANSGQNNTGVKQRPPSAYLESLFDEKKLGD</sequence>
<dbReference type="GO" id="GO:0005935">
    <property type="term" value="C:cellular bud neck"/>
    <property type="evidence" value="ECO:0007669"/>
    <property type="project" value="TreeGrafter"/>
</dbReference>
<feature type="transmembrane region" description="Helical" evidence="2">
    <location>
        <begin position="118"/>
        <end position="144"/>
    </location>
</feature>
<dbReference type="InParanoid" id="A0A1D2VJL1"/>
<feature type="compositionally biased region" description="Low complexity" evidence="1">
    <location>
        <begin position="34"/>
        <end position="48"/>
    </location>
</feature>
<keyword evidence="4" id="KW-1185">Reference proteome</keyword>
<keyword evidence="2" id="KW-0472">Membrane</keyword>
<feature type="compositionally biased region" description="Polar residues" evidence="1">
    <location>
        <begin position="319"/>
        <end position="333"/>
    </location>
</feature>
<feature type="region of interest" description="Disordered" evidence="1">
    <location>
        <begin position="304"/>
        <end position="333"/>
    </location>
</feature>
<evidence type="ECO:0008006" key="5">
    <source>
        <dbReference type="Google" id="ProtNLM"/>
    </source>
</evidence>
<feature type="compositionally biased region" description="Polar residues" evidence="1">
    <location>
        <begin position="348"/>
        <end position="360"/>
    </location>
</feature>
<keyword evidence="2" id="KW-1133">Transmembrane helix</keyword>
<dbReference type="FunCoup" id="A0A1D2VJL1">
    <property type="interactions" value="54"/>
</dbReference>
<dbReference type="PANTHER" id="PTHR36089">
    <property type="entry name" value="CHITIN SYNTHASE 3 COMPLEX PROTEIN CSI2-RELATED"/>
    <property type="match status" value="1"/>
</dbReference>
<dbReference type="PANTHER" id="PTHR36089:SF1">
    <property type="entry name" value="CHITIN SYNTHASE 3 COMPLEX PROTEIN CSI2-RELATED"/>
    <property type="match status" value="1"/>
</dbReference>
<feature type="compositionally biased region" description="Low complexity" evidence="1">
    <location>
        <begin position="304"/>
        <end position="318"/>
    </location>
</feature>
<accession>A0A1D2VJL1</accession>
<evidence type="ECO:0000313" key="4">
    <source>
        <dbReference type="Proteomes" id="UP000095038"/>
    </source>
</evidence>
<proteinExistence type="predicted"/>
<gene>
    <name evidence="3" type="ORF">ASCRUDRAFT_75089</name>
</gene>
<evidence type="ECO:0000256" key="1">
    <source>
        <dbReference type="SAM" id="MobiDB-lite"/>
    </source>
</evidence>